<reference evidence="2" key="1">
    <citation type="submission" date="2017-08" db="EMBL/GenBank/DDBJ databases">
        <title>A dynamic microbial community with high functional redundancy inhabits the cold, oxic subseafloor aquifer.</title>
        <authorList>
            <person name="Tully B.J."/>
            <person name="Wheat C.G."/>
            <person name="Glazer B.T."/>
            <person name="Huber J.A."/>
        </authorList>
    </citation>
    <scope>NUCLEOTIDE SEQUENCE [LARGE SCALE GENOMIC DNA]</scope>
</reference>
<evidence type="ECO:0000313" key="1">
    <source>
        <dbReference type="EMBL" id="PCJ28202.1"/>
    </source>
</evidence>
<accession>A0A2A5B9P2</accession>
<name>A0A2A5B9P2_9GAMM</name>
<dbReference type="SUPFAM" id="SSF55073">
    <property type="entry name" value="Nucleotide cyclase"/>
    <property type="match status" value="1"/>
</dbReference>
<gene>
    <name evidence="1" type="ORF">COA96_01455</name>
</gene>
<dbReference type="Proteomes" id="UP000218327">
    <property type="component" value="Unassembled WGS sequence"/>
</dbReference>
<comment type="caution">
    <text evidence="1">The sequence shown here is derived from an EMBL/GenBank/DDBJ whole genome shotgun (WGS) entry which is preliminary data.</text>
</comment>
<dbReference type="EMBL" id="NVVJ01000003">
    <property type="protein sequence ID" value="PCJ28202.1"/>
    <property type="molecule type" value="Genomic_DNA"/>
</dbReference>
<dbReference type="AlphaFoldDB" id="A0A2A5B9P2"/>
<organism evidence="1 2">
    <name type="scientific">SAR86 cluster bacterium</name>
    <dbReference type="NCBI Taxonomy" id="2030880"/>
    <lineage>
        <taxon>Bacteria</taxon>
        <taxon>Pseudomonadati</taxon>
        <taxon>Pseudomonadota</taxon>
        <taxon>Gammaproteobacteria</taxon>
        <taxon>SAR86 cluster</taxon>
    </lineage>
</organism>
<proteinExistence type="predicted"/>
<dbReference type="Gene3D" id="3.30.70.1230">
    <property type="entry name" value="Nucleotide cyclase"/>
    <property type="match status" value="1"/>
</dbReference>
<dbReference type="InterPro" id="IPR029787">
    <property type="entry name" value="Nucleotide_cyclase"/>
</dbReference>
<protein>
    <recommendedName>
        <fullName evidence="3">Guanylate cyclase domain-containing protein</fullName>
    </recommendedName>
</protein>
<sequence length="771" mass="88240">MNSEVNQNVFEKLERSRAVKISMDKLSKGIDNYHIDVKLSKKFTSDIKKLVALLIPQVAIPKPKHWDNSKLFEKVRENYLDMMTVLIHRIKTDLSADEICFFQFSAIKLVLQFTRHQLDSEIKSVSARLTEHRNKGSSEALATDQRLFWLKKNYDSILYNVNKQIFAQFLRVEDRQLGPIRDQFLGKEYEFIVDAMINPLLYVSDLSALPLLLNEYSMFSWNGEDAGFIELNGQVEKLLNQRLKQIDIAPLRGATSTENSHSNNEIHDELGGLFLTQDFLGSAIDTKTDIGETFDWFELQENIELLFNIQKNTSALTEARKEMGFGDWWRKRGEINKLKKTLAAFSKLLRTKKILPQLLASHYMRKSLNPLIMEHVDLKIVCQFLSGNIKIGKLQDSISGGNKLTNEQLKSLESLKTKIKEQISKADSVDSLKLLQDISRFRQQLKYFRFAHRAFNRVSLRTSEEELRLSKSAGTLYLLPTSSEIEEDDERICHHAIMKADVRGSTTVTDELQNKGLNPASYFSMRFFNPINKILETYGANKVFIEGDAIILSFLEYEHTPQQWFSVARACGYSRDMLKITSSNNRHSTQMGLPLLELGVGICYSNEAPRYLYDEDKPIMISGAIGLADRMSSCSWNLREVVKKGLFNVDVLRIADGETEKGEKGQHYVRYNVNGILIDDLAFTKLKNEISLKSVSMKLNGKQYLFHVGQYPDTNGRKKDLVIREGKVGIWRDSQILEDADSEESYFEVVVNRKVIPLVLDSLAETQAALA</sequence>
<evidence type="ECO:0008006" key="3">
    <source>
        <dbReference type="Google" id="ProtNLM"/>
    </source>
</evidence>
<evidence type="ECO:0000313" key="2">
    <source>
        <dbReference type="Proteomes" id="UP000218327"/>
    </source>
</evidence>